<feature type="signal peptide" evidence="1">
    <location>
        <begin position="1"/>
        <end position="23"/>
    </location>
</feature>
<organism evidence="3 4">
    <name type="scientific">Mucilaginibacter auburnensis</name>
    <dbReference type="NCBI Taxonomy" id="1457233"/>
    <lineage>
        <taxon>Bacteria</taxon>
        <taxon>Pseudomonadati</taxon>
        <taxon>Bacteroidota</taxon>
        <taxon>Sphingobacteriia</taxon>
        <taxon>Sphingobacteriales</taxon>
        <taxon>Sphingobacteriaceae</taxon>
        <taxon>Mucilaginibacter</taxon>
    </lineage>
</organism>
<feature type="domain" description="3-keto-alpha-glucoside-1,2-lyase/3-keto-2-hydroxy-glucal hydratase" evidence="2">
    <location>
        <begin position="37"/>
        <end position="230"/>
    </location>
</feature>
<sequence>MKFNSLLLALVLAGSVSVRCAFAQSTGSLTLSDFATGASSKGWEEAADVSLNIAASAKPKITAGTGVIVFKGEGTETALTTKNSYDDTEVEFDFLVSSKATLGVLLQGLYRVNLSDSWGSTSSVTADMGGVGPLKQGGGAFTGLPPLINVAKAPGLWQHALIKFRSPKLSGGAKTGNGLFEEVYINGVLVQENAEVQGPSAGSVKDTETGSGPVVFVAANGVAAIKNLKINKLAPVITATTTPPRRMRRVPNPILLDPSGKNYLLRSFVNFNGKKRTHVVSLGSPQQVNYSYDVKQGALFQVWHGPFMDVTEMWEQRGEPQLAKPRGAVVALSEAPALAVLVDKEATIWPDSLAFDDLKNQGYTLDKQRNPTFEYEVAGYHVADKLAVGNADKSIARQITVTKAPANLYLRIARGTAITPAGNGLFVIGDKGYYVQTDEKFKPFVRYSKSGSELLVPVTSDKPVNYSIIW</sequence>
<evidence type="ECO:0000313" key="4">
    <source>
        <dbReference type="Proteomes" id="UP000242687"/>
    </source>
</evidence>
<dbReference type="RefSeq" id="WP_100342299.1">
    <property type="nucleotide sequence ID" value="NZ_PGFJ01000002.1"/>
</dbReference>
<feature type="chain" id="PRO_5014144239" evidence="1">
    <location>
        <begin position="24"/>
        <end position="470"/>
    </location>
</feature>
<keyword evidence="4" id="KW-1185">Reference proteome</keyword>
<dbReference type="AlphaFoldDB" id="A0A2H9VNV2"/>
<name>A0A2H9VNV2_9SPHI</name>
<dbReference type="GO" id="GO:0016787">
    <property type="term" value="F:hydrolase activity"/>
    <property type="evidence" value="ECO:0007669"/>
    <property type="project" value="InterPro"/>
</dbReference>
<comment type="caution">
    <text evidence="3">The sequence shown here is derived from an EMBL/GenBank/DDBJ whole genome shotgun (WGS) entry which is preliminary data.</text>
</comment>
<evidence type="ECO:0000259" key="2">
    <source>
        <dbReference type="Pfam" id="PF06439"/>
    </source>
</evidence>
<protein>
    <submittedName>
        <fullName evidence="3">Uncharacterized protein DUF1080</fullName>
    </submittedName>
</protein>
<dbReference type="Proteomes" id="UP000242687">
    <property type="component" value="Unassembled WGS sequence"/>
</dbReference>
<dbReference type="OrthoDB" id="938897at2"/>
<dbReference type="EMBL" id="PGFJ01000002">
    <property type="protein sequence ID" value="PJJ79997.1"/>
    <property type="molecule type" value="Genomic_DNA"/>
</dbReference>
<evidence type="ECO:0000313" key="3">
    <source>
        <dbReference type="EMBL" id="PJJ79997.1"/>
    </source>
</evidence>
<keyword evidence="1" id="KW-0732">Signal</keyword>
<reference evidence="3 4" key="1">
    <citation type="submission" date="2017-11" db="EMBL/GenBank/DDBJ databases">
        <title>Genomic Encyclopedia of Archaeal and Bacterial Type Strains, Phase II (KMG-II): From Individual Species to Whole Genera.</title>
        <authorList>
            <person name="Goeker M."/>
        </authorList>
    </citation>
    <scope>NUCLEOTIDE SEQUENCE [LARGE SCALE GENOMIC DNA]</scope>
    <source>
        <strain evidence="3 4">DSM 28175</strain>
    </source>
</reference>
<dbReference type="Gene3D" id="2.60.120.560">
    <property type="entry name" value="Exo-inulinase, domain 1"/>
    <property type="match status" value="1"/>
</dbReference>
<accession>A0A2H9VNV2</accession>
<dbReference type="InterPro" id="IPR010496">
    <property type="entry name" value="AL/BT2_dom"/>
</dbReference>
<evidence type="ECO:0000256" key="1">
    <source>
        <dbReference type="SAM" id="SignalP"/>
    </source>
</evidence>
<gene>
    <name evidence="3" type="ORF">CLV57_3139</name>
</gene>
<proteinExistence type="predicted"/>
<dbReference type="Pfam" id="PF06439">
    <property type="entry name" value="3keto-disac_hyd"/>
    <property type="match status" value="1"/>
</dbReference>